<evidence type="ECO:0000313" key="2">
    <source>
        <dbReference type="EMBL" id="GAA1780621.1"/>
    </source>
</evidence>
<comment type="caution">
    <text evidence="2">The sequence shown here is derived from an EMBL/GenBank/DDBJ whole genome shotgun (WGS) entry which is preliminary data.</text>
</comment>
<evidence type="ECO:0000259" key="1">
    <source>
        <dbReference type="Pfam" id="PF13524"/>
    </source>
</evidence>
<dbReference type="InterPro" id="IPR055259">
    <property type="entry name" value="YkvP/CgeB_Glyco_trans-like"/>
</dbReference>
<feature type="domain" description="Spore protein YkvP/CgeB glycosyl transferase-like" evidence="1">
    <location>
        <begin position="294"/>
        <end position="394"/>
    </location>
</feature>
<reference evidence="2 3" key="1">
    <citation type="journal article" date="2019" name="Int. J. Syst. Evol. Microbiol.">
        <title>The Global Catalogue of Microorganisms (GCM) 10K type strain sequencing project: providing services to taxonomists for standard genome sequencing and annotation.</title>
        <authorList>
            <consortium name="The Broad Institute Genomics Platform"/>
            <consortium name="The Broad Institute Genome Sequencing Center for Infectious Disease"/>
            <person name="Wu L."/>
            <person name="Ma J."/>
        </authorList>
    </citation>
    <scope>NUCLEOTIDE SEQUENCE [LARGE SCALE GENOMIC DNA]</scope>
    <source>
        <strain evidence="2 3">JCM 14736</strain>
    </source>
</reference>
<gene>
    <name evidence="2" type="ORF">GCM10009768_06930</name>
</gene>
<dbReference type="EMBL" id="BAAAOB010000001">
    <property type="protein sequence ID" value="GAA1780621.1"/>
    <property type="molecule type" value="Genomic_DNA"/>
</dbReference>
<dbReference type="SUPFAM" id="SSF53756">
    <property type="entry name" value="UDP-Glycosyltransferase/glycogen phosphorylase"/>
    <property type="match status" value="1"/>
</dbReference>
<keyword evidence="3" id="KW-1185">Reference proteome</keyword>
<dbReference type="Gene3D" id="3.40.50.2000">
    <property type="entry name" value="Glycogen Phosphorylase B"/>
    <property type="match status" value="1"/>
</dbReference>
<protein>
    <recommendedName>
        <fullName evidence="1">Spore protein YkvP/CgeB glycosyl transferase-like domain-containing protein</fullName>
    </recommendedName>
</protein>
<dbReference type="RefSeq" id="WP_344029351.1">
    <property type="nucleotide sequence ID" value="NZ_BAAAOB010000001.1"/>
</dbReference>
<dbReference type="Proteomes" id="UP001500851">
    <property type="component" value="Unassembled WGS sequence"/>
</dbReference>
<evidence type="ECO:0000313" key="3">
    <source>
        <dbReference type="Proteomes" id="UP001500851"/>
    </source>
</evidence>
<proteinExistence type="predicted"/>
<organism evidence="2 3">
    <name type="scientific">Leucobacter iarius</name>
    <dbReference type="NCBI Taxonomy" id="333963"/>
    <lineage>
        <taxon>Bacteria</taxon>
        <taxon>Bacillati</taxon>
        <taxon>Actinomycetota</taxon>
        <taxon>Actinomycetes</taxon>
        <taxon>Micrococcales</taxon>
        <taxon>Microbacteriaceae</taxon>
        <taxon>Leucobacter</taxon>
    </lineage>
</organism>
<sequence length="416" mass="45619">MPSPAEIVARVLARRHRFPGWVNRAIDGVVDHPPTFLLRWLSPASRSAAPGEIPAPPQVPENQAERVVIGPVNYSGQGLLWARALQRARPQNWSYDFAIEVPGGFAFDTDTEVPLHVHASSRAWQDAQLAAIERCTHVLVEAERPLLGRRFADFEAEARELRARGLSVAFLAHGTDIRVPSLHVPTTHWSVFQDTDAYWGRQETLATRNLAALRRLGGPFFVSTPDLKYFLPEAEWCPVVVDPEKWAGESVAGDREVPVVAHVPSQAKTKGTDLVEPVLFALQEEGLIEYRPVRGVPSARMPEVYGAADIVLDQFRLGSYGVTACEAMSSGRVVLGHVSPEVREWVRSATGEELPIVEADPDTVETELRALLADRAEMRRIGAAGAEFVRAVHDGRMSAAVLGAHWLDVEGSGRGA</sequence>
<accession>A0ABN2LA41</accession>
<dbReference type="Pfam" id="PF13524">
    <property type="entry name" value="Glyco_trans_1_2"/>
    <property type="match status" value="1"/>
</dbReference>
<name>A0ABN2LA41_9MICO</name>